<dbReference type="RefSeq" id="WP_281819846.1">
    <property type="nucleotide sequence ID" value="NZ_BRLB01000032.1"/>
</dbReference>
<name>A0A9W5YJ85_9FIRM</name>
<dbReference type="PROSITE" id="PS50943">
    <property type="entry name" value="HTH_CROC1"/>
    <property type="match status" value="1"/>
</dbReference>
<proteinExistence type="predicted"/>
<sequence>MRINEKSIYNLYPALLKYPLIIKVLLEHKNDEGVSCISQKEIAKRIGLTQTAISKYLSRLEHIDKCIEKISPAKYFVYRENMLQYGPVSKVIKFHNLAISNKGFLLLDFEKQVIKLGFTKEATLIAKHYVLKYLYSQ</sequence>
<dbReference type="InterPro" id="IPR001387">
    <property type="entry name" value="Cro/C1-type_HTH"/>
</dbReference>
<protein>
    <recommendedName>
        <fullName evidence="1">HTH cro/C1-type domain-containing protein</fullName>
    </recommendedName>
</protein>
<evidence type="ECO:0000313" key="3">
    <source>
        <dbReference type="Proteomes" id="UP001144256"/>
    </source>
</evidence>
<feature type="domain" description="HTH cro/C1-type" evidence="1">
    <location>
        <begin position="37"/>
        <end position="56"/>
    </location>
</feature>
<dbReference type="Proteomes" id="UP001144256">
    <property type="component" value="Unassembled WGS sequence"/>
</dbReference>
<dbReference type="Pfam" id="PF13412">
    <property type="entry name" value="HTH_24"/>
    <property type="match status" value="1"/>
</dbReference>
<organism evidence="2 3">
    <name type="scientific">Vallitalea longa</name>
    <dbReference type="NCBI Taxonomy" id="2936439"/>
    <lineage>
        <taxon>Bacteria</taxon>
        <taxon>Bacillati</taxon>
        <taxon>Bacillota</taxon>
        <taxon>Clostridia</taxon>
        <taxon>Lachnospirales</taxon>
        <taxon>Vallitaleaceae</taxon>
        <taxon>Vallitalea</taxon>
    </lineage>
</organism>
<comment type="caution">
    <text evidence="2">The sequence shown here is derived from an EMBL/GenBank/DDBJ whole genome shotgun (WGS) entry which is preliminary data.</text>
</comment>
<gene>
    <name evidence="2" type="ORF">SH1V18_48330</name>
</gene>
<evidence type="ECO:0000259" key="1">
    <source>
        <dbReference type="PROSITE" id="PS50943"/>
    </source>
</evidence>
<dbReference type="Gene3D" id="1.10.10.10">
    <property type="entry name" value="Winged helix-like DNA-binding domain superfamily/Winged helix DNA-binding domain"/>
    <property type="match status" value="1"/>
</dbReference>
<evidence type="ECO:0000313" key="2">
    <source>
        <dbReference type="EMBL" id="GKX32353.1"/>
    </source>
</evidence>
<dbReference type="InterPro" id="IPR036388">
    <property type="entry name" value="WH-like_DNA-bd_sf"/>
</dbReference>
<keyword evidence="3" id="KW-1185">Reference proteome</keyword>
<dbReference type="AlphaFoldDB" id="A0A9W5YJ85"/>
<reference evidence="2" key="1">
    <citation type="submission" date="2022-06" db="EMBL/GenBank/DDBJ databases">
        <title>Vallitalea longa sp. nov., an anaerobic bacterium isolated from marine sediment.</title>
        <authorList>
            <person name="Hirano S."/>
            <person name="Terahara T."/>
            <person name="Mori K."/>
            <person name="Hamada M."/>
            <person name="Matsumoto R."/>
            <person name="Kobayashi T."/>
        </authorList>
    </citation>
    <scope>NUCLEOTIDE SEQUENCE</scope>
    <source>
        <strain evidence="2">SH18-1</strain>
    </source>
</reference>
<dbReference type="EMBL" id="BRLB01000032">
    <property type="protein sequence ID" value="GKX32353.1"/>
    <property type="molecule type" value="Genomic_DNA"/>
</dbReference>
<accession>A0A9W5YJ85</accession>